<dbReference type="GO" id="GO:0015293">
    <property type="term" value="F:symporter activity"/>
    <property type="evidence" value="ECO:0007669"/>
    <property type="project" value="UniProtKB-UniRule"/>
</dbReference>
<name>A0A938YCK6_9ACTN</name>
<feature type="transmembrane region" description="Helical" evidence="12">
    <location>
        <begin position="212"/>
        <end position="232"/>
    </location>
</feature>
<dbReference type="RefSeq" id="WP_205258952.1">
    <property type="nucleotide sequence ID" value="NZ_JAERWK010000003.1"/>
</dbReference>
<evidence type="ECO:0000256" key="10">
    <source>
        <dbReference type="ARBA" id="ARBA00023065"/>
    </source>
</evidence>
<gene>
    <name evidence="12" type="primary">kup</name>
    <name evidence="15" type="ORF">JL106_01725</name>
</gene>
<evidence type="ECO:0000259" key="14">
    <source>
        <dbReference type="Pfam" id="PF22776"/>
    </source>
</evidence>
<evidence type="ECO:0000256" key="6">
    <source>
        <dbReference type="ARBA" id="ARBA00022692"/>
    </source>
</evidence>
<dbReference type="Pfam" id="PF22776">
    <property type="entry name" value="K_trans_C"/>
    <property type="match status" value="1"/>
</dbReference>
<evidence type="ECO:0000256" key="5">
    <source>
        <dbReference type="ARBA" id="ARBA00022538"/>
    </source>
</evidence>
<feature type="transmembrane region" description="Helical" evidence="12">
    <location>
        <begin position="100"/>
        <end position="119"/>
    </location>
</feature>
<evidence type="ECO:0000256" key="11">
    <source>
        <dbReference type="ARBA" id="ARBA00023136"/>
    </source>
</evidence>
<keyword evidence="9 12" id="KW-1133">Transmembrane helix</keyword>
<dbReference type="EMBL" id="JAERWK010000003">
    <property type="protein sequence ID" value="MBM9465997.1"/>
    <property type="molecule type" value="Genomic_DNA"/>
</dbReference>
<dbReference type="InterPro" id="IPR003855">
    <property type="entry name" value="K+_transporter"/>
</dbReference>
<keyword evidence="4 12" id="KW-1003">Cell membrane</keyword>
<feature type="transmembrane region" description="Helical" evidence="12">
    <location>
        <begin position="337"/>
        <end position="355"/>
    </location>
</feature>
<dbReference type="PANTHER" id="PTHR30540:SF79">
    <property type="entry name" value="LOW AFFINITY POTASSIUM TRANSPORT SYSTEM PROTEIN KUP"/>
    <property type="match status" value="1"/>
</dbReference>
<feature type="transmembrane region" description="Helical" evidence="12">
    <location>
        <begin position="421"/>
        <end position="441"/>
    </location>
</feature>
<dbReference type="Proteomes" id="UP000663792">
    <property type="component" value="Unassembled WGS sequence"/>
</dbReference>
<reference evidence="15" key="1">
    <citation type="submission" date="2021-01" db="EMBL/GenBank/DDBJ databases">
        <title>YIM 132084 draft genome.</title>
        <authorList>
            <person name="An D."/>
        </authorList>
    </citation>
    <scope>NUCLEOTIDE SEQUENCE</scope>
    <source>
        <strain evidence="15">YIM 132084</strain>
    </source>
</reference>
<comment type="catalytic activity">
    <reaction evidence="12">
        <text>K(+)(in) + H(+)(in) = K(+)(out) + H(+)(out)</text>
        <dbReference type="Rhea" id="RHEA:28490"/>
        <dbReference type="ChEBI" id="CHEBI:15378"/>
        <dbReference type="ChEBI" id="CHEBI:29103"/>
    </reaction>
</comment>
<evidence type="ECO:0000256" key="8">
    <source>
        <dbReference type="ARBA" id="ARBA00022958"/>
    </source>
</evidence>
<dbReference type="HAMAP" id="MF_01522">
    <property type="entry name" value="Kup"/>
    <property type="match status" value="1"/>
</dbReference>
<feature type="domain" description="K+ potassium transporter integral membrane" evidence="13">
    <location>
        <begin position="13"/>
        <end position="457"/>
    </location>
</feature>
<dbReference type="PANTHER" id="PTHR30540">
    <property type="entry name" value="OSMOTIC STRESS POTASSIUM TRANSPORTER"/>
    <property type="match status" value="1"/>
</dbReference>
<keyword evidence="7 12" id="KW-0769">Symport</keyword>
<accession>A0A938YCK6</accession>
<keyword evidence="16" id="KW-1185">Reference proteome</keyword>
<feature type="transmembrane region" description="Helical" evidence="12">
    <location>
        <begin position="169"/>
        <end position="192"/>
    </location>
</feature>
<evidence type="ECO:0000256" key="4">
    <source>
        <dbReference type="ARBA" id="ARBA00022475"/>
    </source>
</evidence>
<feature type="transmembrane region" description="Helical" evidence="12">
    <location>
        <begin position="46"/>
        <end position="68"/>
    </location>
</feature>
<evidence type="ECO:0000256" key="7">
    <source>
        <dbReference type="ARBA" id="ARBA00022847"/>
    </source>
</evidence>
<feature type="transmembrane region" description="Helical" evidence="12">
    <location>
        <begin position="244"/>
        <end position="264"/>
    </location>
</feature>
<comment type="subcellular location">
    <subcellularLocation>
        <location evidence="12">Cell membrane</location>
        <topology evidence="12">Multi-pass membrane protein</topology>
    </subcellularLocation>
    <subcellularLocation>
        <location evidence="1">Membrane</location>
        <topology evidence="1">Multi-pass membrane protein</topology>
    </subcellularLocation>
</comment>
<evidence type="ECO:0000256" key="12">
    <source>
        <dbReference type="HAMAP-Rule" id="MF_01522"/>
    </source>
</evidence>
<feature type="transmembrane region" description="Helical" evidence="12">
    <location>
        <begin position="284"/>
        <end position="316"/>
    </location>
</feature>
<evidence type="ECO:0000256" key="9">
    <source>
        <dbReference type="ARBA" id="ARBA00022989"/>
    </source>
</evidence>
<evidence type="ECO:0000256" key="2">
    <source>
        <dbReference type="ARBA" id="ARBA00007019"/>
    </source>
</evidence>
<keyword evidence="8 12" id="KW-0630">Potassium</keyword>
<dbReference type="GO" id="GO:0015079">
    <property type="term" value="F:potassium ion transmembrane transporter activity"/>
    <property type="evidence" value="ECO:0007669"/>
    <property type="project" value="UniProtKB-UniRule"/>
</dbReference>
<dbReference type="InterPro" id="IPR053952">
    <property type="entry name" value="K_trans_C"/>
</dbReference>
<keyword evidence="11 12" id="KW-0472">Membrane</keyword>
<keyword evidence="5 12" id="KW-0633">Potassium transport</keyword>
<sequence>MANKTAPVGAAAAIGALGVVFGDIGTSGLYTYQTVVTTPDGRIDRTMVLGTTSMIIWAMTLVVTVLYVRLLMRTDNAGEGGLLALFGLLRLRGAGRRTTAVCAVLAMIGAAMFLGDSVITPAVSVLSAVEGIETFDTDLAGAVVPIAMVILAGLFLLQRFGTERIGRLFGPIMLVWFAIIGVIGLISVVQSPEVLLALSPHWIVLLVAEQPWVAFVALGGVVLAITGAEALYADMGHFGRKPIVIAWLCAVFPALVVNYLGQSAEVLRTPETIANPFWDLVPRWASIPVVVIATVATIIASQAVISGSFSVVHQASRLGLMPRLRVTHTSDENSRQIYLPSVNLLLAVAVLALVLTFRSSDRLTDAYGLAVTMTIVITTTIYLVLQHHTDPWRWQSFVAGFILLVMLCFLASNFLKIPTGGWLPLTLGAVLASQMAIWSWGIRRTRRQLQREANTADYSIDTEIGQHPSASRVPGTAVYLARSADIAPLALRSMLDFTQVLHEYVLILHTRVSDLAVVPADQRIVVSDHGAGVFQITCEIGYSERITMPELIRSAQQRCPTMAGADVERAIYFLSDVTPQYHSPDQTRPVLTTWRQRLYIGLERLAPERVDVLGLPADRTVSVGRDVVL</sequence>
<evidence type="ECO:0000313" key="15">
    <source>
        <dbReference type="EMBL" id="MBM9465997.1"/>
    </source>
</evidence>
<organism evidence="15 16">
    <name type="scientific">Nakamurella leprariae</name>
    <dbReference type="NCBI Taxonomy" id="2803911"/>
    <lineage>
        <taxon>Bacteria</taxon>
        <taxon>Bacillati</taxon>
        <taxon>Actinomycetota</taxon>
        <taxon>Actinomycetes</taxon>
        <taxon>Nakamurellales</taxon>
        <taxon>Nakamurellaceae</taxon>
        <taxon>Nakamurella</taxon>
    </lineage>
</organism>
<comment type="caution">
    <text evidence="15">The sequence shown here is derived from an EMBL/GenBank/DDBJ whole genome shotgun (WGS) entry which is preliminary data.</text>
</comment>
<proteinExistence type="inferred from homology"/>
<keyword evidence="6 12" id="KW-0812">Transmembrane</keyword>
<evidence type="ECO:0000256" key="3">
    <source>
        <dbReference type="ARBA" id="ARBA00022448"/>
    </source>
</evidence>
<dbReference type="AlphaFoldDB" id="A0A938YCK6"/>
<evidence type="ECO:0000259" key="13">
    <source>
        <dbReference type="Pfam" id="PF02705"/>
    </source>
</evidence>
<comment type="function">
    <text evidence="12">Transport of potassium into the cell. Likely operates as a K(+):H(+) symporter.</text>
</comment>
<comment type="similarity">
    <text evidence="2 12">Belongs to the HAK/KUP transporter (TC 2.A.72) family.</text>
</comment>
<feature type="domain" description="K+ potassium transporter C-terminal" evidence="14">
    <location>
        <begin position="474"/>
        <end position="628"/>
    </location>
</feature>
<dbReference type="InterPro" id="IPR023051">
    <property type="entry name" value="Kup"/>
</dbReference>
<protein>
    <recommendedName>
        <fullName evidence="12">Probable potassium transport system protein Kup</fullName>
    </recommendedName>
</protein>
<dbReference type="GO" id="GO:0005886">
    <property type="term" value="C:plasma membrane"/>
    <property type="evidence" value="ECO:0007669"/>
    <property type="project" value="UniProtKB-SubCell"/>
</dbReference>
<keyword evidence="3 12" id="KW-0813">Transport</keyword>
<dbReference type="Pfam" id="PF02705">
    <property type="entry name" value="K_trans"/>
    <property type="match status" value="1"/>
</dbReference>
<dbReference type="InterPro" id="IPR053951">
    <property type="entry name" value="K_trans_N"/>
</dbReference>
<feature type="transmembrane region" description="Helical" evidence="12">
    <location>
        <begin position="367"/>
        <end position="385"/>
    </location>
</feature>
<keyword evidence="10 12" id="KW-0406">Ion transport</keyword>
<feature type="transmembrane region" description="Helical" evidence="12">
    <location>
        <begin position="139"/>
        <end position="157"/>
    </location>
</feature>
<evidence type="ECO:0000313" key="16">
    <source>
        <dbReference type="Proteomes" id="UP000663792"/>
    </source>
</evidence>
<feature type="transmembrane region" description="Helical" evidence="12">
    <location>
        <begin position="397"/>
        <end position="415"/>
    </location>
</feature>
<evidence type="ECO:0000256" key="1">
    <source>
        <dbReference type="ARBA" id="ARBA00004141"/>
    </source>
</evidence>